<dbReference type="InterPro" id="IPR036890">
    <property type="entry name" value="HATPase_C_sf"/>
</dbReference>
<feature type="domain" description="Phage shock protein PspC N-terminal" evidence="5">
    <location>
        <begin position="21"/>
        <end position="68"/>
    </location>
</feature>
<dbReference type="Gene3D" id="3.30.565.10">
    <property type="entry name" value="Histidine kinase-like ATPase, C-terminal domain"/>
    <property type="match status" value="1"/>
</dbReference>
<dbReference type="PANTHER" id="PTHR24421">
    <property type="entry name" value="NITRATE/NITRITE SENSOR PROTEIN NARX-RELATED"/>
    <property type="match status" value="1"/>
</dbReference>
<feature type="transmembrane region" description="Helical" evidence="4">
    <location>
        <begin position="174"/>
        <end position="195"/>
    </location>
</feature>
<evidence type="ECO:0000256" key="1">
    <source>
        <dbReference type="ARBA" id="ARBA00022679"/>
    </source>
</evidence>
<evidence type="ECO:0000313" key="7">
    <source>
        <dbReference type="Proteomes" id="UP001243212"/>
    </source>
</evidence>
<feature type="transmembrane region" description="Helical" evidence="4">
    <location>
        <begin position="120"/>
        <end position="140"/>
    </location>
</feature>
<sequence length="396" mass="42784">MNTYSDLRAPWAHERPVLARREPKVFAGVCRGLSVHLGAEAWMWRIGFVLLSWTFVVPAIYVALALTLQKFDDGVAPENQRIAKPLTHRRFDSSKLTVAMLLVLFAIAVIGAGATSGGGVLSLVWPCAMVLVGAGISWTYRDGRWSTPALMFGLAIATLGAVIFVSSLGHFSALTAGILTGIAVLFAAAFVLYPAQIRSAVLVREIDAQRIREETRADMAAHLHDSVLQTLALIRARADSPEDVRLLARQQEQELRDYLYTDRTEPETSLAAALTAKARAIEAAYGQEIDVVVTGEGEMSPDGHALIEASGEAMTNACKHGGGPISVYCELGDNCEVWIRDRGTGFDLGAITSDRAGIRHSIYGRMERAGGTATIRTPLETGGTEVHLRLSIKEES</sequence>
<dbReference type="InterPro" id="IPR007168">
    <property type="entry name" value="Phageshock_PspC_N"/>
</dbReference>
<feature type="transmembrane region" description="Helical" evidence="4">
    <location>
        <begin position="42"/>
        <end position="64"/>
    </location>
</feature>
<gene>
    <name evidence="6" type="ORF">J2S70_001730</name>
</gene>
<evidence type="ECO:0000313" key="6">
    <source>
        <dbReference type="EMBL" id="MDP9807148.1"/>
    </source>
</evidence>
<organism evidence="6 7">
    <name type="scientific">Trueperella bonasi</name>
    <dbReference type="NCBI Taxonomy" id="312286"/>
    <lineage>
        <taxon>Bacteria</taxon>
        <taxon>Bacillati</taxon>
        <taxon>Actinomycetota</taxon>
        <taxon>Actinomycetes</taxon>
        <taxon>Actinomycetales</taxon>
        <taxon>Actinomycetaceae</taxon>
        <taxon>Trueperella</taxon>
    </lineage>
</organism>
<feature type="transmembrane region" description="Helical" evidence="4">
    <location>
        <begin position="149"/>
        <end position="168"/>
    </location>
</feature>
<dbReference type="RefSeq" id="WP_307683317.1">
    <property type="nucleotide sequence ID" value="NZ_JAUSQX010000001.1"/>
</dbReference>
<evidence type="ECO:0000256" key="4">
    <source>
        <dbReference type="SAM" id="Phobius"/>
    </source>
</evidence>
<dbReference type="GO" id="GO:0016301">
    <property type="term" value="F:kinase activity"/>
    <property type="evidence" value="ECO:0007669"/>
    <property type="project" value="UniProtKB-KW"/>
</dbReference>
<protein>
    <submittedName>
        <fullName evidence="6">Signal transduction histidine kinase</fullName>
    </submittedName>
</protein>
<keyword evidence="3" id="KW-0902">Two-component regulatory system</keyword>
<keyword evidence="1" id="KW-0808">Transferase</keyword>
<reference evidence="6 7" key="1">
    <citation type="submission" date="2023-07" db="EMBL/GenBank/DDBJ databases">
        <title>Sequencing the genomes of 1000 actinobacteria strains.</title>
        <authorList>
            <person name="Klenk H.-P."/>
        </authorList>
    </citation>
    <scope>NUCLEOTIDE SEQUENCE [LARGE SCALE GENOMIC DNA]</scope>
    <source>
        <strain evidence="6 7">DSM 17163</strain>
    </source>
</reference>
<evidence type="ECO:0000256" key="3">
    <source>
        <dbReference type="ARBA" id="ARBA00023012"/>
    </source>
</evidence>
<comment type="caution">
    <text evidence="6">The sequence shown here is derived from an EMBL/GenBank/DDBJ whole genome shotgun (WGS) entry which is preliminary data.</text>
</comment>
<keyword evidence="4" id="KW-1133">Transmembrane helix</keyword>
<keyword evidence="7" id="KW-1185">Reference proteome</keyword>
<dbReference type="Proteomes" id="UP001243212">
    <property type="component" value="Unassembled WGS sequence"/>
</dbReference>
<proteinExistence type="predicted"/>
<dbReference type="EMBL" id="JAUSQX010000001">
    <property type="protein sequence ID" value="MDP9807148.1"/>
    <property type="molecule type" value="Genomic_DNA"/>
</dbReference>
<dbReference type="SUPFAM" id="SSF55874">
    <property type="entry name" value="ATPase domain of HSP90 chaperone/DNA topoisomerase II/histidine kinase"/>
    <property type="match status" value="1"/>
</dbReference>
<evidence type="ECO:0000259" key="5">
    <source>
        <dbReference type="Pfam" id="PF04024"/>
    </source>
</evidence>
<name>A0ABT9NJE2_9ACTO</name>
<keyword evidence="2 6" id="KW-0418">Kinase</keyword>
<evidence type="ECO:0000256" key="2">
    <source>
        <dbReference type="ARBA" id="ARBA00022777"/>
    </source>
</evidence>
<accession>A0ABT9NJE2</accession>
<dbReference type="Pfam" id="PF04024">
    <property type="entry name" value="PspC"/>
    <property type="match status" value="1"/>
</dbReference>
<feature type="transmembrane region" description="Helical" evidence="4">
    <location>
        <begin position="96"/>
        <end position="114"/>
    </location>
</feature>
<keyword evidence="4" id="KW-0812">Transmembrane</keyword>
<keyword evidence="4" id="KW-0472">Membrane</keyword>
<dbReference type="PANTHER" id="PTHR24421:SF61">
    <property type="entry name" value="OXYGEN SENSOR HISTIDINE KINASE NREB"/>
    <property type="match status" value="1"/>
</dbReference>
<dbReference type="InterPro" id="IPR050482">
    <property type="entry name" value="Sensor_HK_TwoCompSys"/>
</dbReference>